<reference evidence="3 4" key="1">
    <citation type="journal article" date="2018" name="Int. J. Syst. Evol. Microbiol.">
        <title>Uliginosibacterium sediminicola sp. nov., isolated from freshwater sediment.</title>
        <authorList>
            <person name="Hwang W.M."/>
            <person name="Kim S.M."/>
            <person name="Kang K."/>
            <person name="Ahn T.Y."/>
        </authorList>
    </citation>
    <scope>NUCLEOTIDE SEQUENCE [LARGE SCALE GENOMIC DNA]</scope>
    <source>
        <strain evidence="3 4">M1-21</strain>
    </source>
</reference>
<evidence type="ECO:0000256" key="1">
    <source>
        <dbReference type="ARBA" id="ARBA00006226"/>
    </source>
</evidence>
<sequence>MSLAVRIKPRAVREIEKAAAWWADNRPAAPGAIRKDIAAALALLVDEPGIGSKIETARPIVVRRLYLPRIQYFLYYRIQDKALEVVAFWHQVGDKALGFKRTLNALPASTQASTPSS</sequence>
<dbReference type="InterPro" id="IPR051803">
    <property type="entry name" value="TA_system_RelE-like_toxin"/>
</dbReference>
<keyword evidence="2" id="KW-1277">Toxin-antitoxin system</keyword>
<gene>
    <name evidence="3" type="ORF">ABDB84_13095</name>
</gene>
<dbReference type="PANTHER" id="PTHR33755:SF8">
    <property type="entry name" value="TOXIN PARE2"/>
    <property type="match status" value="1"/>
</dbReference>
<evidence type="ECO:0000313" key="4">
    <source>
        <dbReference type="Proteomes" id="UP001410394"/>
    </source>
</evidence>
<dbReference type="Pfam" id="PF05016">
    <property type="entry name" value="ParE_toxin"/>
    <property type="match status" value="1"/>
</dbReference>
<dbReference type="Gene3D" id="3.30.2310.20">
    <property type="entry name" value="RelE-like"/>
    <property type="match status" value="1"/>
</dbReference>
<comment type="caution">
    <text evidence="3">The sequence shown here is derived from an EMBL/GenBank/DDBJ whole genome shotgun (WGS) entry which is preliminary data.</text>
</comment>
<dbReference type="PANTHER" id="PTHR33755">
    <property type="entry name" value="TOXIN PARE1-RELATED"/>
    <property type="match status" value="1"/>
</dbReference>
<evidence type="ECO:0000313" key="3">
    <source>
        <dbReference type="EMBL" id="MEN3069422.1"/>
    </source>
</evidence>
<dbReference type="InterPro" id="IPR007712">
    <property type="entry name" value="RelE/ParE_toxin"/>
</dbReference>
<dbReference type="Proteomes" id="UP001410394">
    <property type="component" value="Unassembled WGS sequence"/>
</dbReference>
<evidence type="ECO:0000256" key="2">
    <source>
        <dbReference type="ARBA" id="ARBA00022649"/>
    </source>
</evidence>
<accession>A0ABU9Z0C6</accession>
<dbReference type="RefSeq" id="WP_345920193.1">
    <property type="nucleotide sequence ID" value="NZ_JBDIVE010000007.1"/>
</dbReference>
<keyword evidence="4" id="KW-1185">Reference proteome</keyword>
<dbReference type="InterPro" id="IPR035093">
    <property type="entry name" value="RelE/ParE_toxin_dom_sf"/>
</dbReference>
<name>A0ABU9Z0C6_9RHOO</name>
<comment type="similarity">
    <text evidence="1">Belongs to the RelE toxin family.</text>
</comment>
<dbReference type="EMBL" id="JBDIVE010000007">
    <property type="protein sequence ID" value="MEN3069422.1"/>
    <property type="molecule type" value="Genomic_DNA"/>
</dbReference>
<organism evidence="3 4">
    <name type="scientific">Uliginosibacterium sediminicola</name>
    <dbReference type="NCBI Taxonomy" id="2024550"/>
    <lineage>
        <taxon>Bacteria</taxon>
        <taxon>Pseudomonadati</taxon>
        <taxon>Pseudomonadota</taxon>
        <taxon>Betaproteobacteria</taxon>
        <taxon>Rhodocyclales</taxon>
        <taxon>Zoogloeaceae</taxon>
        <taxon>Uliginosibacterium</taxon>
    </lineage>
</organism>
<proteinExistence type="inferred from homology"/>
<protein>
    <submittedName>
        <fullName evidence="3">Type II toxin-antitoxin system RelE/ParE family toxin</fullName>
    </submittedName>
</protein>